<keyword evidence="2" id="KW-1185">Reference proteome</keyword>
<accession>A0A8S4BC97</accession>
<comment type="caution">
    <text evidence="1">The sequence shown here is derived from an EMBL/GenBank/DDBJ whole genome shotgun (WGS) entry which is preliminary data.</text>
</comment>
<reference evidence="1" key="1">
    <citation type="submission" date="2021-05" db="EMBL/GenBank/DDBJ databases">
        <authorList>
            <person name="Tigano A."/>
        </authorList>
    </citation>
    <scope>NUCLEOTIDE SEQUENCE</scope>
</reference>
<name>A0A8S4BC97_9TELE</name>
<sequence length="314" mass="33271">MKRSATSSASVCMVTGMMILSVVILTYLAVGAQVTGTSAIAYVPIPSLFAHSGIATGSAAASLLQLAGAEAADTQRALNLCQAADISALAVDEEVTDAAHVAVVKERRPNLGRQDEFPAGLLLFGTLRVAVAEEQQAAGLCSAEVKRDRSRLLGVPLRQRDVGLGGLKGYGVQCRHILTAEHQIPVQRDFRVAFDGQPGKLQLKVVVFIYHLQSREVAGDSHIVPGVIVELAIDRLHQGFKSPRAQVDDQPDCAALQRKVDIVSRLAGVQHQPVALQRSEGKGDLVGAALDGCQGQVVAEELVAFEGGDRFFLP</sequence>
<dbReference type="EMBL" id="CAJRST010014446">
    <property type="protein sequence ID" value="CAG5929507.1"/>
    <property type="molecule type" value="Genomic_DNA"/>
</dbReference>
<gene>
    <name evidence="1" type="ORF">MMEN_LOCUS13110</name>
</gene>
<dbReference type="AlphaFoldDB" id="A0A8S4BC97"/>
<dbReference type="OrthoDB" id="8947395at2759"/>
<evidence type="ECO:0000313" key="2">
    <source>
        <dbReference type="Proteomes" id="UP000677803"/>
    </source>
</evidence>
<organism evidence="1 2">
    <name type="scientific">Menidia menidia</name>
    <name type="common">Atlantic silverside</name>
    <dbReference type="NCBI Taxonomy" id="238744"/>
    <lineage>
        <taxon>Eukaryota</taxon>
        <taxon>Metazoa</taxon>
        <taxon>Chordata</taxon>
        <taxon>Craniata</taxon>
        <taxon>Vertebrata</taxon>
        <taxon>Euteleostomi</taxon>
        <taxon>Actinopterygii</taxon>
        <taxon>Neopterygii</taxon>
        <taxon>Teleostei</taxon>
        <taxon>Neoteleostei</taxon>
        <taxon>Acanthomorphata</taxon>
        <taxon>Ovalentaria</taxon>
        <taxon>Atherinomorphae</taxon>
        <taxon>Atheriniformes</taxon>
        <taxon>Atherinopsidae</taxon>
        <taxon>Menidiinae</taxon>
        <taxon>Menidia</taxon>
    </lineage>
</organism>
<proteinExistence type="predicted"/>
<evidence type="ECO:0000313" key="1">
    <source>
        <dbReference type="EMBL" id="CAG5929507.1"/>
    </source>
</evidence>
<protein>
    <submittedName>
        <fullName evidence="1">(Atlantic silverside) hypothetical protein</fullName>
    </submittedName>
</protein>
<dbReference type="Proteomes" id="UP000677803">
    <property type="component" value="Unassembled WGS sequence"/>
</dbReference>